<dbReference type="Proteomes" id="UP000257109">
    <property type="component" value="Unassembled WGS sequence"/>
</dbReference>
<dbReference type="PANTHER" id="PTHR35317">
    <property type="entry name" value="OS04G0629600 PROTEIN"/>
    <property type="match status" value="1"/>
</dbReference>
<feature type="region of interest" description="Disordered" evidence="1">
    <location>
        <begin position="102"/>
        <end position="133"/>
    </location>
</feature>
<evidence type="ECO:0000313" key="4">
    <source>
        <dbReference type="Proteomes" id="UP000257109"/>
    </source>
</evidence>
<dbReference type="Pfam" id="PF14223">
    <property type="entry name" value="Retrotran_gag_2"/>
    <property type="match status" value="1"/>
</dbReference>
<reference evidence="3" key="1">
    <citation type="submission" date="2018-05" db="EMBL/GenBank/DDBJ databases">
        <title>Draft genome of Mucuna pruriens seed.</title>
        <authorList>
            <person name="Nnadi N.E."/>
            <person name="Vos R."/>
            <person name="Hasami M.H."/>
            <person name="Devisetty U.K."/>
            <person name="Aguiy J.C."/>
        </authorList>
    </citation>
    <scope>NUCLEOTIDE SEQUENCE [LARGE SCALE GENOMIC DNA]</scope>
    <source>
        <strain evidence="3">JCA_2017</strain>
    </source>
</reference>
<protein>
    <recommendedName>
        <fullName evidence="2">Retrovirus-related Pol polyprotein from transposon TNT 1-94-like beta-barrel domain-containing protein</fullName>
    </recommendedName>
</protein>
<feature type="compositionally biased region" description="Polar residues" evidence="1">
    <location>
        <begin position="113"/>
        <end position="124"/>
    </location>
</feature>
<keyword evidence="4" id="KW-1185">Reference proteome</keyword>
<name>A0A371FAP5_MUCPR</name>
<dbReference type="InterPro" id="IPR054722">
    <property type="entry name" value="PolX-like_BBD"/>
</dbReference>
<accession>A0A371FAP5</accession>
<evidence type="ECO:0000313" key="3">
    <source>
        <dbReference type="EMBL" id="RDX75364.1"/>
    </source>
</evidence>
<dbReference type="Pfam" id="PF22936">
    <property type="entry name" value="Pol_BBD"/>
    <property type="match status" value="1"/>
</dbReference>
<evidence type="ECO:0000259" key="2">
    <source>
        <dbReference type="Pfam" id="PF22936"/>
    </source>
</evidence>
<sequence length="244" mass="28036">MQVLNLVKEFELQKIKEFETIKEYLDKLLGIANKVRLLGTNFADSKIVQKILVTILERYETSITFLEDTKDLSKITLVEAQEQWRLMRQNYTIEGALLTKSQETGTSKRKSYNETLPTSSKNATNNYNKGKGKKKNYPPCRYCGRTDENAQEEEEDQLFVATCSNNNTWESWLIDSGCINHMTYDKGLFKQLERTKVKWVKIGNGEQIPVKGKGTTIITSYLGTKILIDILYVHEIDQNMLSVG</sequence>
<gene>
    <name evidence="3" type="ORF">CR513_44760</name>
</gene>
<feature type="non-terminal residue" evidence="3">
    <location>
        <position position="1"/>
    </location>
</feature>
<dbReference type="AlphaFoldDB" id="A0A371FAP5"/>
<evidence type="ECO:0000256" key="1">
    <source>
        <dbReference type="SAM" id="MobiDB-lite"/>
    </source>
</evidence>
<organism evidence="3 4">
    <name type="scientific">Mucuna pruriens</name>
    <name type="common">Velvet bean</name>
    <name type="synonym">Dolichos pruriens</name>
    <dbReference type="NCBI Taxonomy" id="157652"/>
    <lineage>
        <taxon>Eukaryota</taxon>
        <taxon>Viridiplantae</taxon>
        <taxon>Streptophyta</taxon>
        <taxon>Embryophyta</taxon>
        <taxon>Tracheophyta</taxon>
        <taxon>Spermatophyta</taxon>
        <taxon>Magnoliopsida</taxon>
        <taxon>eudicotyledons</taxon>
        <taxon>Gunneridae</taxon>
        <taxon>Pentapetalae</taxon>
        <taxon>rosids</taxon>
        <taxon>fabids</taxon>
        <taxon>Fabales</taxon>
        <taxon>Fabaceae</taxon>
        <taxon>Papilionoideae</taxon>
        <taxon>50 kb inversion clade</taxon>
        <taxon>NPAAA clade</taxon>
        <taxon>indigoferoid/millettioid clade</taxon>
        <taxon>Phaseoleae</taxon>
        <taxon>Mucuna</taxon>
    </lineage>
</organism>
<comment type="caution">
    <text evidence="3">The sequence shown here is derived from an EMBL/GenBank/DDBJ whole genome shotgun (WGS) entry which is preliminary data.</text>
</comment>
<feature type="domain" description="Retrovirus-related Pol polyprotein from transposon TNT 1-94-like beta-barrel" evidence="2">
    <location>
        <begin position="172"/>
        <end position="244"/>
    </location>
</feature>
<dbReference type="EMBL" id="QJKJ01009865">
    <property type="protein sequence ID" value="RDX75364.1"/>
    <property type="molecule type" value="Genomic_DNA"/>
</dbReference>
<dbReference type="OrthoDB" id="1711498at2759"/>
<dbReference type="PANTHER" id="PTHR35317:SF11">
    <property type="entry name" value="CCHC-TYPE DOMAIN-CONTAINING PROTEIN"/>
    <property type="match status" value="1"/>
</dbReference>
<proteinExistence type="predicted"/>